<evidence type="ECO:0000256" key="1">
    <source>
        <dbReference type="SAM" id="Coils"/>
    </source>
</evidence>
<keyword evidence="1" id="KW-0175">Coiled coil</keyword>
<dbReference type="EMBL" id="HBUF01083099">
    <property type="protein sequence ID" value="CAG6633585.1"/>
    <property type="molecule type" value="Transcribed_RNA"/>
</dbReference>
<feature type="transmembrane region" description="Helical" evidence="2">
    <location>
        <begin position="12"/>
        <end position="35"/>
    </location>
</feature>
<sequence length="465" mass="53486">MKPSIIFLKNKCPSVFVLWSFTVLIASILFATFFYSGNLHSFINRKDEPVVSPGSFNRFGCSFASPGYDLVRNPNPSSWEGKLAPCVWGNEVEPLVLSNVEELTDLIEQLEQLHRQVSDTLLYNSIDNYIRFYADYNSSGLDFLTFYARYRPRFEPRENCIGLAIEVLDRIYSHLTPRWPNLPSHTYLASCRINVTAEWGPEWYLEWEAKWGEEENHVESQLIGGDVKHVLAVVKIEVQGRSGYILLDQGYPWASPGVLMLDEQYPQNDVIDVHDDNELNRLTLLLNNSYVHWEVITSDQTRVRESHLIYVRQPYCSFLDNTEKRDLVRPLHSIVRRNRLGGLVGGVVLGKNMLYKNTSKPAVGVLLLNDDRDERVRHLVPLKSLSQAGIAQNLPSHKDLSVLASATYLLNMKPGELLHKLQQVESILDDEAFIQGCKEVDEELDKEIIRREKQNEEEEDEEEEF</sequence>
<evidence type="ECO:0000313" key="3">
    <source>
        <dbReference type="EMBL" id="CAG6633585.1"/>
    </source>
</evidence>
<dbReference type="EMBL" id="HBUF01083098">
    <property type="protein sequence ID" value="CAG6633584.1"/>
    <property type="molecule type" value="Transcribed_RNA"/>
</dbReference>
<proteinExistence type="predicted"/>
<organism evidence="3">
    <name type="scientific">Cacopsylla melanoneura</name>
    <dbReference type="NCBI Taxonomy" id="428564"/>
    <lineage>
        <taxon>Eukaryota</taxon>
        <taxon>Metazoa</taxon>
        <taxon>Ecdysozoa</taxon>
        <taxon>Arthropoda</taxon>
        <taxon>Hexapoda</taxon>
        <taxon>Insecta</taxon>
        <taxon>Pterygota</taxon>
        <taxon>Neoptera</taxon>
        <taxon>Paraneoptera</taxon>
        <taxon>Hemiptera</taxon>
        <taxon>Sternorrhyncha</taxon>
        <taxon>Psylloidea</taxon>
        <taxon>Psyllidae</taxon>
        <taxon>Psyllinae</taxon>
        <taxon>Cacopsylla</taxon>
    </lineage>
</organism>
<keyword evidence="2" id="KW-1133">Transmembrane helix</keyword>
<protein>
    <submittedName>
        <fullName evidence="3">Uncharacterized protein</fullName>
    </submittedName>
</protein>
<keyword evidence="2" id="KW-0472">Membrane</keyword>
<dbReference type="AlphaFoldDB" id="A0A8D8QLC5"/>
<accession>A0A8D8QLC5</accession>
<reference evidence="3" key="1">
    <citation type="submission" date="2021-05" db="EMBL/GenBank/DDBJ databases">
        <authorList>
            <person name="Alioto T."/>
            <person name="Alioto T."/>
            <person name="Gomez Garrido J."/>
        </authorList>
    </citation>
    <scope>NUCLEOTIDE SEQUENCE</scope>
</reference>
<feature type="coiled-coil region" evidence="1">
    <location>
        <begin position="437"/>
        <end position="464"/>
    </location>
</feature>
<keyword evidence="2" id="KW-0812">Transmembrane</keyword>
<name>A0A8D8QLC5_9HEMI</name>
<evidence type="ECO:0000256" key="2">
    <source>
        <dbReference type="SAM" id="Phobius"/>
    </source>
</evidence>